<protein>
    <submittedName>
        <fullName evidence="2">Uncharacterized protein</fullName>
    </submittedName>
</protein>
<organism evidence="2 3">
    <name type="scientific">Aristolochia fimbriata</name>
    <name type="common">White veined hardy Dutchman's pipe vine</name>
    <dbReference type="NCBI Taxonomy" id="158543"/>
    <lineage>
        <taxon>Eukaryota</taxon>
        <taxon>Viridiplantae</taxon>
        <taxon>Streptophyta</taxon>
        <taxon>Embryophyta</taxon>
        <taxon>Tracheophyta</taxon>
        <taxon>Spermatophyta</taxon>
        <taxon>Magnoliopsida</taxon>
        <taxon>Magnoliidae</taxon>
        <taxon>Piperales</taxon>
        <taxon>Aristolochiaceae</taxon>
        <taxon>Aristolochia</taxon>
    </lineage>
</organism>
<evidence type="ECO:0000313" key="3">
    <source>
        <dbReference type="Proteomes" id="UP000825729"/>
    </source>
</evidence>
<dbReference type="AlphaFoldDB" id="A0AAV7EQA6"/>
<sequence length="246" mass="26767">MAAVTRRPHPLHNFSLPSLKWGNQRNLRCVKGKTYGDKSSAPLRSSSSSSDSEDSSTRASPPLSLSPSSPLVKSGISAEADHGIKKVRQKLLAHLDAVVAPAKDRGSPEAEGDGKAWDSKKRRAPAPCSAPIEVRGRVSGADDGAVKSDAPLSSLSRPKSLRLRGLAPTPVMEEKKMEMPTLSIPLTKQEIEEDFLAMTGLKPPRRPKKRPRAIQKKLNETFPGLWLCDITPDSYKIPDQPEPRTN</sequence>
<feature type="region of interest" description="Disordered" evidence="1">
    <location>
        <begin position="101"/>
        <end position="179"/>
    </location>
</feature>
<dbReference type="PANTHER" id="PTHR33130:SF43">
    <property type="entry name" value="OS01G0688600 PROTEIN"/>
    <property type="match status" value="1"/>
</dbReference>
<proteinExistence type="predicted"/>
<comment type="caution">
    <text evidence="2">The sequence shown here is derived from an EMBL/GenBank/DDBJ whole genome shotgun (WGS) entry which is preliminary data.</text>
</comment>
<dbReference type="EMBL" id="JAINDJ010000004">
    <property type="protein sequence ID" value="KAG9450606.1"/>
    <property type="molecule type" value="Genomic_DNA"/>
</dbReference>
<feature type="compositionally biased region" description="Low complexity" evidence="1">
    <location>
        <begin position="57"/>
        <end position="71"/>
    </location>
</feature>
<reference evidence="2 3" key="1">
    <citation type="submission" date="2021-07" db="EMBL/GenBank/DDBJ databases">
        <title>The Aristolochia fimbriata genome: insights into angiosperm evolution, floral development and chemical biosynthesis.</title>
        <authorList>
            <person name="Jiao Y."/>
        </authorList>
    </citation>
    <scope>NUCLEOTIDE SEQUENCE [LARGE SCALE GENOMIC DNA]</scope>
    <source>
        <strain evidence="2">IBCAS-2021</strain>
        <tissue evidence="2">Leaf</tissue>
    </source>
</reference>
<dbReference type="PANTHER" id="PTHR33130">
    <property type="entry name" value="PUTATIVE (DUF1639)-RELATED"/>
    <property type="match status" value="1"/>
</dbReference>
<gene>
    <name evidence="2" type="ORF">H6P81_010571</name>
</gene>
<dbReference type="Pfam" id="PF07797">
    <property type="entry name" value="DUF1639"/>
    <property type="match status" value="1"/>
</dbReference>
<evidence type="ECO:0000256" key="1">
    <source>
        <dbReference type="SAM" id="MobiDB-lite"/>
    </source>
</evidence>
<feature type="region of interest" description="Disordered" evidence="1">
    <location>
        <begin position="32"/>
        <end position="77"/>
    </location>
</feature>
<feature type="compositionally biased region" description="Basic and acidic residues" evidence="1">
    <location>
        <begin position="102"/>
        <end position="119"/>
    </location>
</feature>
<accession>A0AAV7EQA6</accession>
<dbReference type="InterPro" id="IPR012438">
    <property type="entry name" value="DUF1639"/>
</dbReference>
<evidence type="ECO:0000313" key="2">
    <source>
        <dbReference type="EMBL" id="KAG9450606.1"/>
    </source>
</evidence>
<name>A0AAV7EQA6_ARIFI</name>
<feature type="compositionally biased region" description="Low complexity" evidence="1">
    <location>
        <begin position="39"/>
        <end position="50"/>
    </location>
</feature>
<keyword evidence="3" id="KW-1185">Reference proteome</keyword>
<dbReference type="Proteomes" id="UP000825729">
    <property type="component" value="Unassembled WGS sequence"/>
</dbReference>